<dbReference type="Pfam" id="PF04586">
    <property type="entry name" value="Peptidase_S78"/>
    <property type="match status" value="1"/>
</dbReference>
<keyword evidence="6" id="KW-1185">Reference proteome</keyword>
<gene>
    <name evidence="5" type="ORF">F2P47_04175</name>
</gene>
<name>A0A6N6VJK7_9HYPH</name>
<dbReference type="AlphaFoldDB" id="A0A6N6VJK7"/>
<dbReference type="NCBIfam" id="TIGR01543">
    <property type="entry name" value="proheadase_HK97"/>
    <property type="match status" value="1"/>
</dbReference>
<reference evidence="5 6" key="1">
    <citation type="submission" date="2019-09" db="EMBL/GenBank/DDBJ databases">
        <title>Parvibaculum sedimenti sp. nov., isolated from sediment.</title>
        <authorList>
            <person name="Wang Y."/>
        </authorList>
    </citation>
    <scope>NUCLEOTIDE SEQUENCE [LARGE SCALE GENOMIC DNA]</scope>
    <source>
        <strain evidence="5 6">HXT-9</strain>
    </source>
</reference>
<evidence type="ECO:0000259" key="4">
    <source>
        <dbReference type="Pfam" id="PF04586"/>
    </source>
</evidence>
<evidence type="ECO:0000313" key="6">
    <source>
        <dbReference type="Proteomes" id="UP000468901"/>
    </source>
</evidence>
<dbReference type="EMBL" id="WESC01000003">
    <property type="protein sequence ID" value="KAB7741608.1"/>
    <property type="molecule type" value="Genomic_DNA"/>
</dbReference>
<dbReference type="SUPFAM" id="SSF50789">
    <property type="entry name" value="Herpes virus serine proteinase, assemblin"/>
    <property type="match status" value="1"/>
</dbReference>
<organism evidence="5 6">
    <name type="scientific">Parvibaculum sedimenti</name>
    <dbReference type="NCBI Taxonomy" id="2608632"/>
    <lineage>
        <taxon>Bacteria</taxon>
        <taxon>Pseudomonadati</taxon>
        <taxon>Pseudomonadota</taxon>
        <taxon>Alphaproteobacteria</taxon>
        <taxon>Hyphomicrobiales</taxon>
        <taxon>Parvibaculaceae</taxon>
        <taxon>Parvibaculum</taxon>
    </lineage>
</organism>
<accession>A0A6N6VJK7</accession>
<evidence type="ECO:0000256" key="1">
    <source>
        <dbReference type="ARBA" id="ARBA00022612"/>
    </source>
</evidence>
<evidence type="ECO:0000256" key="2">
    <source>
        <dbReference type="ARBA" id="ARBA00022670"/>
    </source>
</evidence>
<feature type="domain" description="Prohead serine protease" evidence="4">
    <location>
        <begin position="37"/>
        <end position="177"/>
    </location>
</feature>
<dbReference type="Proteomes" id="UP000468901">
    <property type="component" value="Unassembled WGS sequence"/>
</dbReference>
<keyword evidence="2 5" id="KW-0645">Protease</keyword>
<evidence type="ECO:0000256" key="3">
    <source>
        <dbReference type="ARBA" id="ARBA00022801"/>
    </source>
</evidence>
<protein>
    <submittedName>
        <fullName evidence="5">HK97 family phage prohead protease</fullName>
    </submittedName>
</protein>
<dbReference type="GO" id="GO:0006508">
    <property type="term" value="P:proteolysis"/>
    <property type="evidence" value="ECO:0007669"/>
    <property type="project" value="UniProtKB-KW"/>
</dbReference>
<dbReference type="InterPro" id="IPR006433">
    <property type="entry name" value="Prohead_protease"/>
</dbReference>
<proteinExistence type="predicted"/>
<dbReference type="InterPro" id="IPR054613">
    <property type="entry name" value="Peptidase_S78_dom"/>
</dbReference>
<dbReference type="GO" id="GO:0008233">
    <property type="term" value="F:peptidase activity"/>
    <property type="evidence" value="ECO:0007669"/>
    <property type="project" value="UniProtKB-KW"/>
</dbReference>
<sequence length="236" mass="26151">MSRCRGAQGAPFLLVGGQVEQGRRSEQKATRFDVKGLKEDGSFEGYASLFGQEDLGRDVVMPGAFRSSLAKRGPRGIKMLYQHDPNEVIGVWMKLSEDIRGLRVEGKLLPDVGRSREVLSLMRAGAVDGLSIGYHVVKATKDGKTGLRKLIEVDLWEISVVTFPMQPEARISAVKSERPTERQFERWLMRDAGFSRTEARRIVAGGYKALPASRDARGGDGARLARAFREAARIFN</sequence>
<comment type="caution">
    <text evidence="5">The sequence shown here is derived from an EMBL/GenBank/DDBJ whole genome shotgun (WGS) entry which is preliminary data.</text>
</comment>
<evidence type="ECO:0000313" key="5">
    <source>
        <dbReference type="EMBL" id="KAB7741608.1"/>
    </source>
</evidence>
<keyword evidence="1" id="KW-1188">Viral release from host cell</keyword>
<keyword evidence="3" id="KW-0378">Hydrolase</keyword>